<dbReference type="Pfam" id="PF00528">
    <property type="entry name" value="BPD_transp_1"/>
    <property type="match status" value="1"/>
</dbReference>
<feature type="transmembrane region" description="Helical" evidence="7">
    <location>
        <begin position="144"/>
        <end position="169"/>
    </location>
</feature>
<keyword evidence="10" id="KW-1185">Reference proteome</keyword>
<dbReference type="Proteomes" id="UP000331127">
    <property type="component" value="Unassembled WGS sequence"/>
</dbReference>
<comment type="subcellular location">
    <subcellularLocation>
        <location evidence="1 7">Cell membrane</location>
        <topology evidence="1 7">Multi-pass membrane protein</topology>
    </subcellularLocation>
</comment>
<feature type="transmembrane region" description="Helical" evidence="7">
    <location>
        <begin position="194"/>
        <end position="219"/>
    </location>
</feature>
<comment type="similarity">
    <text evidence="7">Belongs to the binding-protein-dependent transport system permease family.</text>
</comment>
<gene>
    <name evidence="9" type="ORF">Amac_080600</name>
</gene>
<organism evidence="9 10">
    <name type="scientific">Acrocarpospora macrocephala</name>
    <dbReference type="NCBI Taxonomy" id="150177"/>
    <lineage>
        <taxon>Bacteria</taxon>
        <taxon>Bacillati</taxon>
        <taxon>Actinomycetota</taxon>
        <taxon>Actinomycetes</taxon>
        <taxon>Streptosporangiales</taxon>
        <taxon>Streptosporangiaceae</taxon>
        <taxon>Acrocarpospora</taxon>
    </lineage>
</organism>
<protein>
    <submittedName>
        <fullName evidence="9">Sugar ABC transporter permease</fullName>
    </submittedName>
</protein>
<feature type="transmembrane region" description="Helical" evidence="7">
    <location>
        <begin position="20"/>
        <end position="43"/>
    </location>
</feature>
<evidence type="ECO:0000256" key="7">
    <source>
        <dbReference type="RuleBase" id="RU363032"/>
    </source>
</evidence>
<evidence type="ECO:0000256" key="2">
    <source>
        <dbReference type="ARBA" id="ARBA00022448"/>
    </source>
</evidence>
<feature type="transmembrane region" description="Helical" evidence="7">
    <location>
        <begin position="253"/>
        <end position="272"/>
    </location>
</feature>
<dbReference type="PROSITE" id="PS50928">
    <property type="entry name" value="ABC_TM1"/>
    <property type="match status" value="1"/>
</dbReference>
<feature type="transmembrane region" description="Helical" evidence="7">
    <location>
        <begin position="86"/>
        <end position="110"/>
    </location>
</feature>
<evidence type="ECO:0000256" key="4">
    <source>
        <dbReference type="ARBA" id="ARBA00022692"/>
    </source>
</evidence>
<name>A0A5M3X6H5_9ACTN</name>
<evidence type="ECO:0000256" key="1">
    <source>
        <dbReference type="ARBA" id="ARBA00004651"/>
    </source>
</evidence>
<sequence length="286" mass="30857">MTLTSRHARGDGGRLRGTVLQGVLALIALFWLVPTFGLLIASLREEGDNSTNGWWNALRYPAQLTFANYATLLDNPAITGSLTNTLIITLSATLLVVGIAALAAYAFAFLKFPGHDWIFLAVVCLLVVPVQVALIPVAKLYGALGVFGSLAGVVLFHVAFGLPFAIFLLRDCFLEIPRQLIDAARLDGAGEWRIIARVVLPLGLPAIASLGIFQFLWVWNDLLVALVFADQSNQPITVALQSQVRQFGANIDVLAPGAFLSLLVPLAVFLLFQRFFVQGLMAGSVK</sequence>
<feature type="domain" description="ABC transmembrane type-1" evidence="8">
    <location>
        <begin position="82"/>
        <end position="272"/>
    </location>
</feature>
<keyword evidence="5 7" id="KW-1133">Transmembrane helix</keyword>
<dbReference type="PANTHER" id="PTHR43744">
    <property type="entry name" value="ABC TRANSPORTER PERMEASE PROTEIN MG189-RELATED-RELATED"/>
    <property type="match status" value="1"/>
</dbReference>
<dbReference type="PANTHER" id="PTHR43744:SF4">
    <property type="entry name" value="OSMOPROTECTIVE COMPOUNDS UPTAKE PERMEASE PROTEIN GGTD"/>
    <property type="match status" value="1"/>
</dbReference>
<dbReference type="AlphaFoldDB" id="A0A5M3X6H5"/>
<proteinExistence type="inferred from homology"/>
<dbReference type="InterPro" id="IPR000515">
    <property type="entry name" value="MetI-like"/>
</dbReference>
<keyword evidence="4 7" id="KW-0812">Transmembrane</keyword>
<keyword evidence="2 7" id="KW-0813">Transport</keyword>
<dbReference type="GO" id="GO:0005886">
    <property type="term" value="C:plasma membrane"/>
    <property type="evidence" value="ECO:0007669"/>
    <property type="project" value="UniProtKB-SubCell"/>
</dbReference>
<evidence type="ECO:0000256" key="3">
    <source>
        <dbReference type="ARBA" id="ARBA00022475"/>
    </source>
</evidence>
<evidence type="ECO:0000256" key="6">
    <source>
        <dbReference type="ARBA" id="ARBA00023136"/>
    </source>
</evidence>
<evidence type="ECO:0000259" key="8">
    <source>
        <dbReference type="PROSITE" id="PS50928"/>
    </source>
</evidence>
<evidence type="ECO:0000313" key="9">
    <source>
        <dbReference type="EMBL" id="GES14463.1"/>
    </source>
</evidence>
<evidence type="ECO:0000313" key="10">
    <source>
        <dbReference type="Proteomes" id="UP000331127"/>
    </source>
</evidence>
<dbReference type="EMBL" id="BLAE01000060">
    <property type="protein sequence ID" value="GES14463.1"/>
    <property type="molecule type" value="Genomic_DNA"/>
</dbReference>
<keyword evidence="6 7" id="KW-0472">Membrane</keyword>
<dbReference type="GO" id="GO:0055085">
    <property type="term" value="P:transmembrane transport"/>
    <property type="evidence" value="ECO:0007669"/>
    <property type="project" value="InterPro"/>
</dbReference>
<reference evidence="9 10" key="1">
    <citation type="submission" date="2019-10" db="EMBL/GenBank/DDBJ databases">
        <title>Whole genome shotgun sequence of Acrocarpospora macrocephala NBRC 16266.</title>
        <authorList>
            <person name="Ichikawa N."/>
            <person name="Kimura A."/>
            <person name="Kitahashi Y."/>
            <person name="Komaki H."/>
            <person name="Oguchi A."/>
        </authorList>
    </citation>
    <scope>NUCLEOTIDE SEQUENCE [LARGE SCALE GENOMIC DNA]</scope>
    <source>
        <strain evidence="9 10">NBRC 16266</strain>
    </source>
</reference>
<dbReference type="InterPro" id="IPR035906">
    <property type="entry name" value="MetI-like_sf"/>
</dbReference>
<dbReference type="CDD" id="cd06261">
    <property type="entry name" value="TM_PBP2"/>
    <property type="match status" value="1"/>
</dbReference>
<feature type="transmembrane region" description="Helical" evidence="7">
    <location>
        <begin position="117"/>
        <end position="138"/>
    </location>
</feature>
<dbReference type="SUPFAM" id="SSF161098">
    <property type="entry name" value="MetI-like"/>
    <property type="match status" value="1"/>
</dbReference>
<accession>A0A5M3X6H5</accession>
<comment type="caution">
    <text evidence="9">The sequence shown here is derived from an EMBL/GenBank/DDBJ whole genome shotgun (WGS) entry which is preliminary data.</text>
</comment>
<keyword evidence="3" id="KW-1003">Cell membrane</keyword>
<evidence type="ECO:0000256" key="5">
    <source>
        <dbReference type="ARBA" id="ARBA00022989"/>
    </source>
</evidence>
<dbReference type="Gene3D" id="1.10.3720.10">
    <property type="entry name" value="MetI-like"/>
    <property type="match status" value="1"/>
</dbReference>